<reference evidence="1" key="1">
    <citation type="submission" date="2022-08" db="EMBL/GenBank/DDBJ databases">
        <title>Genomic Encyclopedia of Type Strains, Phase V (KMG-V): Genome sequencing to study the core and pangenomes of soil and plant-associated prokaryotes.</title>
        <authorList>
            <person name="Whitman W."/>
        </authorList>
    </citation>
    <scope>NUCLEOTIDE SEQUENCE</scope>
    <source>
        <strain evidence="1">SP3026</strain>
    </source>
</reference>
<protein>
    <submittedName>
        <fullName evidence="1">Uncharacterized protein</fullName>
    </submittedName>
</protein>
<accession>A0A9X2VAD9</accession>
<evidence type="ECO:0000313" key="2">
    <source>
        <dbReference type="Proteomes" id="UP001155144"/>
    </source>
</evidence>
<name>A0A9X2VAD9_9BACT</name>
<comment type="caution">
    <text evidence="1">The sequence shown here is derived from an EMBL/GenBank/DDBJ whole genome shotgun (WGS) entry which is preliminary data.</text>
</comment>
<gene>
    <name evidence="1" type="ORF">GGP45_003192</name>
</gene>
<evidence type="ECO:0000313" key="1">
    <source>
        <dbReference type="EMBL" id="MCS4122824.1"/>
    </source>
</evidence>
<dbReference type="AlphaFoldDB" id="A0A9X2VAD9"/>
<dbReference type="Proteomes" id="UP001155144">
    <property type="component" value="Unassembled WGS sequence"/>
</dbReference>
<dbReference type="EMBL" id="JANUBL010000011">
    <property type="protein sequence ID" value="MCS4122824.1"/>
    <property type="molecule type" value="Genomic_DNA"/>
</dbReference>
<organism evidence="1 2">
    <name type="scientific">Salinibacter ruber</name>
    <dbReference type="NCBI Taxonomy" id="146919"/>
    <lineage>
        <taxon>Bacteria</taxon>
        <taxon>Pseudomonadati</taxon>
        <taxon>Rhodothermota</taxon>
        <taxon>Rhodothermia</taxon>
        <taxon>Rhodothermales</taxon>
        <taxon>Salinibacteraceae</taxon>
        <taxon>Salinibacter</taxon>
    </lineage>
</organism>
<sequence length="164" mass="17188">MLQSWTGERVNLIGTFSIISTRSSSSVRVALLATGLLAVAVCGSLAGCSSGGGNASFPIGGSWRLVESARGERTTVQDILLDLDEDQGSVEGGAIATFASGVELSADAFGSRDGSSVNLTFELEDGRVWRFSGVLRADPARIRGTLTRGEREQVEVVFGRSSDE</sequence>
<proteinExistence type="predicted"/>
<dbReference type="RefSeq" id="WP_259040500.1">
    <property type="nucleotide sequence ID" value="NZ_JANUBL010000011.1"/>
</dbReference>